<feature type="region of interest" description="Disordered" evidence="1">
    <location>
        <begin position="204"/>
        <end position="231"/>
    </location>
</feature>
<comment type="caution">
    <text evidence="2">The sequence shown here is derived from an EMBL/GenBank/DDBJ whole genome shotgun (WGS) entry which is preliminary data.</text>
</comment>
<protein>
    <submittedName>
        <fullName evidence="2">Uncharacterized protein</fullName>
    </submittedName>
</protein>
<accession>A0A368YG07</accession>
<gene>
    <name evidence="2" type="ORF">DFP89_1561</name>
</gene>
<dbReference type="RefSeq" id="WP_114350980.1">
    <property type="nucleotide sequence ID" value="NZ_QPJL01000056.1"/>
</dbReference>
<feature type="compositionally biased region" description="Pro residues" evidence="1">
    <location>
        <begin position="211"/>
        <end position="223"/>
    </location>
</feature>
<sequence>MTAKPQPDKTLTARIEVFRPGTFKPMAGDPITYSAADLRAIADAYDPEVAPAPVVVGHPDIDAPAYGWVESFEYDADRERLFANLHQVEPTFAELVQAGRFKKVSMAYFGPSQGHNPVPGTWYPKHLGFLGAAAPGVPGLKNAHFAGASGAAFEVAFGAAEESASLFRKLRDLLIEKFSLEDADRALPSWQIEWLDDQAEGPDFRAYAENPAPPGPTPTPKPPETQKETPVTKEADAAFAARESELSDREKRIADREAAITHTDNAAFAESLVQDGKLLPASRDKVVALMDVLPGHAAVSFAAGADKITPIAALKEILEAQPKIVSFGEADLPESAAASSAAFAAGGREVDPVRMEIHNKALAYQKAHPGTSYGAAVDAVS</sequence>
<keyword evidence="3" id="KW-1185">Reference proteome</keyword>
<organism evidence="2 3">
    <name type="scientific">Paracoccus lutimaris</name>
    <dbReference type="NCBI Taxonomy" id="1490030"/>
    <lineage>
        <taxon>Bacteria</taxon>
        <taxon>Pseudomonadati</taxon>
        <taxon>Pseudomonadota</taxon>
        <taxon>Alphaproteobacteria</taxon>
        <taxon>Rhodobacterales</taxon>
        <taxon>Paracoccaceae</taxon>
        <taxon>Paracoccus</taxon>
    </lineage>
</organism>
<evidence type="ECO:0000313" key="2">
    <source>
        <dbReference type="EMBL" id="RCW77807.1"/>
    </source>
</evidence>
<dbReference type="AlphaFoldDB" id="A0A368YG07"/>
<proteinExistence type="predicted"/>
<dbReference type="Proteomes" id="UP000253345">
    <property type="component" value="Unassembled WGS sequence"/>
</dbReference>
<name>A0A368YG07_9RHOB</name>
<dbReference type="EMBL" id="QPJL01000056">
    <property type="protein sequence ID" value="RCW77807.1"/>
    <property type="molecule type" value="Genomic_DNA"/>
</dbReference>
<evidence type="ECO:0000256" key="1">
    <source>
        <dbReference type="SAM" id="MobiDB-lite"/>
    </source>
</evidence>
<dbReference type="OrthoDB" id="9816412at2"/>
<evidence type="ECO:0000313" key="3">
    <source>
        <dbReference type="Proteomes" id="UP000253345"/>
    </source>
</evidence>
<reference evidence="2 3" key="1">
    <citation type="submission" date="2018-07" db="EMBL/GenBank/DDBJ databases">
        <title>Genomic Encyclopedia of Type Strains, Phase III (KMG-III): the genomes of soil and plant-associated and newly described type strains.</title>
        <authorList>
            <person name="Whitman W."/>
        </authorList>
    </citation>
    <scope>NUCLEOTIDE SEQUENCE [LARGE SCALE GENOMIC DNA]</scope>
    <source>
        <strain evidence="2 3">CECT 8525</strain>
    </source>
</reference>